<feature type="compositionally biased region" description="Low complexity" evidence="1">
    <location>
        <begin position="618"/>
        <end position="630"/>
    </location>
</feature>
<gene>
    <name evidence="2" type="ORF">SCUD_LOCUS13147</name>
</gene>
<reference evidence="4" key="1">
    <citation type="submission" date="2016-06" db="UniProtKB">
        <authorList>
            <consortium name="WormBaseParasite"/>
        </authorList>
    </citation>
    <scope>IDENTIFICATION</scope>
</reference>
<evidence type="ECO:0000256" key="1">
    <source>
        <dbReference type="SAM" id="MobiDB-lite"/>
    </source>
</evidence>
<feature type="region of interest" description="Disordered" evidence="1">
    <location>
        <begin position="660"/>
        <end position="688"/>
    </location>
</feature>
<feature type="compositionally biased region" description="Low complexity" evidence="1">
    <location>
        <begin position="671"/>
        <end position="684"/>
    </location>
</feature>
<evidence type="ECO:0000313" key="2">
    <source>
        <dbReference type="EMBL" id="VDP51503.1"/>
    </source>
</evidence>
<dbReference type="Proteomes" id="UP000279833">
    <property type="component" value="Unassembled WGS sequence"/>
</dbReference>
<organism evidence="4">
    <name type="scientific">Schistosoma curassoni</name>
    <dbReference type="NCBI Taxonomy" id="6186"/>
    <lineage>
        <taxon>Eukaryota</taxon>
        <taxon>Metazoa</taxon>
        <taxon>Spiralia</taxon>
        <taxon>Lophotrochozoa</taxon>
        <taxon>Platyhelminthes</taxon>
        <taxon>Trematoda</taxon>
        <taxon>Digenea</taxon>
        <taxon>Strigeidida</taxon>
        <taxon>Schistosomatoidea</taxon>
        <taxon>Schistosomatidae</taxon>
        <taxon>Schistosoma</taxon>
    </lineage>
</organism>
<evidence type="ECO:0000313" key="3">
    <source>
        <dbReference type="Proteomes" id="UP000279833"/>
    </source>
</evidence>
<feature type="region of interest" description="Disordered" evidence="1">
    <location>
        <begin position="260"/>
        <end position="296"/>
    </location>
</feature>
<dbReference type="AlphaFoldDB" id="A0A183KDQ5"/>
<feature type="region of interest" description="Disordered" evidence="1">
    <location>
        <begin position="136"/>
        <end position="182"/>
    </location>
</feature>
<feature type="compositionally biased region" description="Basic and acidic residues" evidence="1">
    <location>
        <begin position="210"/>
        <end position="226"/>
    </location>
</feature>
<proteinExistence type="predicted"/>
<feature type="compositionally biased region" description="Polar residues" evidence="1">
    <location>
        <begin position="461"/>
        <end position="471"/>
    </location>
</feature>
<feature type="region of interest" description="Disordered" evidence="1">
    <location>
        <begin position="446"/>
        <end position="503"/>
    </location>
</feature>
<feature type="region of interest" description="Disordered" evidence="1">
    <location>
        <begin position="347"/>
        <end position="380"/>
    </location>
</feature>
<feature type="compositionally biased region" description="Polar residues" evidence="1">
    <location>
        <begin position="488"/>
        <end position="503"/>
    </location>
</feature>
<name>A0A183KDQ5_9TREM</name>
<feature type="compositionally biased region" description="Polar residues" evidence="1">
    <location>
        <begin position="262"/>
        <end position="271"/>
    </location>
</feature>
<accession>A0A183KDQ5</accession>
<sequence>MFSKLESSLTRLVDCCVKAEKAVIEAGTDLDEPLLITQHRQHAKLAPIKNNKCILQWCGISFIFKYNNEDKALQLSVTFMNWFIGFWNYLVDQYCVKQTKSNSSKLLNFRNFLINLEPEFQKIIIRTLNPNIQQLTDLSPSEKSTSRRKSISRKTPKSEPTKRLSRLSKRLSSSSSSQSPVISNNLKLKIEENSPIDSLVTTSRSDKKLSFAKDKFKPENDNDPKKPSHNPSIRSRRGRLSLVKVNSPIEKMVTPVRRSFEQAENITQSAPSNSSSRRGRRKGVNLFPASPKPSPTNGIIAEAFGIPPGTSLIDNENDNHNWSPTVTSPGPLPCRPLVKRRLFGGPQEVPVTESKSNNSNQLSLQPTRKRHFSDSEQNTTTSSKVVTISTCCEDTCDFIFIPPQSESVKKRRRCLTTHQKERFKEQLREYIPTMYNELDISQQSWSSINGGGGGSESQSQLEFSPQSSVNKDCQEVSETLEPLDSHTKPNVTEELNNESSQTENITVKTSTSPLCMESECIPTKFHNKNTSLSFSFRIIVISNRPSKSSQDLKDDFEIIQDTETINTECELDCVDEISSKLNTSDLSDQTNSNQFNESFNLPSTTLPKQSPKDENDKVSPPTITVSIPPILTARPNNHTLSSPLIRGSSRAQKMLVLGLQKAAEQTARQRSSSGDHNSGSLSLDNSPTLTERKSTLNLLASSSRSTLNPSVADSPSGSYFFLVFML</sequence>
<dbReference type="WBParaSite" id="SCUD_0001315001-mRNA-1">
    <property type="protein sequence ID" value="SCUD_0001315001-mRNA-1"/>
    <property type="gene ID" value="SCUD_0001315001"/>
</dbReference>
<feature type="compositionally biased region" description="Polar residues" evidence="1">
    <location>
        <begin position="584"/>
        <end position="608"/>
    </location>
</feature>
<dbReference type="EMBL" id="UZAK01035650">
    <property type="protein sequence ID" value="VDP51503.1"/>
    <property type="molecule type" value="Genomic_DNA"/>
</dbReference>
<keyword evidence="3" id="KW-1185">Reference proteome</keyword>
<evidence type="ECO:0000313" key="4">
    <source>
        <dbReference type="WBParaSite" id="SCUD_0001315001-mRNA-1"/>
    </source>
</evidence>
<feature type="region of interest" description="Disordered" evidence="1">
    <location>
        <begin position="584"/>
        <end position="645"/>
    </location>
</feature>
<feature type="compositionally biased region" description="Low complexity" evidence="1">
    <location>
        <begin position="356"/>
        <end position="365"/>
    </location>
</feature>
<feature type="region of interest" description="Disordered" evidence="1">
    <location>
        <begin position="210"/>
        <end position="242"/>
    </location>
</feature>
<reference evidence="2 3" key="2">
    <citation type="submission" date="2018-11" db="EMBL/GenBank/DDBJ databases">
        <authorList>
            <consortium name="Pathogen Informatics"/>
        </authorList>
    </citation>
    <scope>NUCLEOTIDE SEQUENCE [LARGE SCALE GENOMIC DNA]</scope>
    <source>
        <strain evidence="2">Dakar</strain>
        <strain evidence="3">Dakar, Senegal</strain>
    </source>
</reference>
<feature type="compositionally biased region" description="Basic residues" evidence="1">
    <location>
        <begin position="146"/>
        <end position="155"/>
    </location>
</feature>
<protein>
    <submittedName>
        <fullName evidence="2 4">Uncharacterized protein</fullName>
    </submittedName>
</protein>